<name>A0ABQ6LJ43_9RHOB</name>
<evidence type="ECO:0000256" key="5">
    <source>
        <dbReference type="ARBA" id="ARBA00022989"/>
    </source>
</evidence>
<dbReference type="Proteomes" id="UP001239909">
    <property type="component" value="Unassembled WGS sequence"/>
</dbReference>
<dbReference type="Pfam" id="PF06808">
    <property type="entry name" value="DctM"/>
    <property type="match status" value="1"/>
</dbReference>
<dbReference type="RefSeq" id="WP_285672094.1">
    <property type="nucleotide sequence ID" value="NZ_BSYI01000018.1"/>
</dbReference>
<dbReference type="EMBL" id="BSYI01000018">
    <property type="protein sequence ID" value="GMG83297.1"/>
    <property type="molecule type" value="Genomic_DNA"/>
</dbReference>
<evidence type="ECO:0000256" key="6">
    <source>
        <dbReference type="ARBA" id="ARBA00023136"/>
    </source>
</evidence>
<evidence type="ECO:0000256" key="2">
    <source>
        <dbReference type="ARBA" id="ARBA00022475"/>
    </source>
</evidence>
<evidence type="ECO:0000313" key="9">
    <source>
        <dbReference type="EMBL" id="GMG83297.1"/>
    </source>
</evidence>
<feature type="transmembrane region" description="Helical" evidence="7">
    <location>
        <begin position="61"/>
        <end position="80"/>
    </location>
</feature>
<keyword evidence="5 7" id="KW-1133">Transmembrane helix</keyword>
<comment type="caution">
    <text evidence="9">The sequence shown here is derived from an EMBL/GenBank/DDBJ whole genome shotgun (WGS) entry which is preliminary data.</text>
</comment>
<feature type="transmembrane region" description="Helical" evidence="7">
    <location>
        <begin position="358"/>
        <end position="382"/>
    </location>
</feature>
<comment type="similarity">
    <text evidence="7">Belongs to the TRAP transporter large permease family.</text>
</comment>
<keyword evidence="3 7" id="KW-0997">Cell inner membrane</keyword>
<evidence type="ECO:0000256" key="7">
    <source>
        <dbReference type="RuleBase" id="RU369079"/>
    </source>
</evidence>
<keyword evidence="6 7" id="KW-0472">Membrane</keyword>
<reference evidence="9 10" key="1">
    <citation type="submission" date="2023-04" db="EMBL/GenBank/DDBJ databases">
        <title>Marinoamorphus aggregata gen. nov., sp. Nov., isolate from tissue of brittle star Ophioplocus japonicus.</title>
        <authorList>
            <person name="Kawano K."/>
            <person name="Sawayama S."/>
            <person name="Nakagawa S."/>
        </authorList>
    </citation>
    <scope>NUCLEOTIDE SEQUENCE [LARGE SCALE GENOMIC DNA]</scope>
    <source>
        <strain evidence="9 10">NKW23</strain>
    </source>
</reference>
<feature type="transmembrane region" description="Helical" evidence="7">
    <location>
        <begin position="174"/>
        <end position="199"/>
    </location>
</feature>
<feature type="transmembrane region" description="Helical" evidence="7">
    <location>
        <begin position="306"/>
        <end position="328"/>
    </location>
</feature>
<feature type="domain" description="TRAP C4-dicarboxylate transport system permease DctM subunit" evidence="8">
    <location>
        <begin position="11"/>
        <end position="418"/>
    </location>
</feature>
<comment type="function">
    <text evidence="7">Part of the tripartite ATP-independent periplasmic (TRAP) transport system.</text>
</comment>
<protein>
    <recommendedName>
        <fullName evidence="7">TRAP transporter large permease protein</fullName>
    </recommendedName>
</protein>
<comment type="caution">
    <text evidence="7">Lacks conserved residue(s) required for the propagation of feature annotation.</text>
</comment>
<evidence type="ECO:0000256" key="1">
    <source>
        <dbReference type="ARBA" id="ARBA00004429"/>
    </source>
</evidence>
<dbReference type="InterPro" id="IPR004681">
    <property type="entry name" value="TRAP_DctM"/>
</dbReference>
<dbReference type="PANTHER" id="PTHR33362">
    <property type="entry name" value="SIALIC ACID TRAP TRANSPORTER PERMEASE PROTEIN SIAT-RELATED"/>
    <property type="match status" value="1"/>
</dbReference>
<accession>A0ABQ6LJ43</accession>
<evidence type="ECO:0000256" key="4">
    <source>
        <dbReference type="ARBA" id="ARBA00022692"/>
    </source>
</evidence>
<gene>
    <name evidence="9" type="ORF">LNKW23_25100</name>
</gene>
<comment type="subunit">
    <text evidence="7">The complex comprises the extracytoplasmic solute receptor protein and the two transmembrane proteins.</text>
</comment>
<feature type="transmembrane region" description="Helical" evidence="7">
    <location>
        <begin position="273"/>
        <end position="294"/>
    </location>
</feature>
<feature type="transmembrane region" description="Helical" evidence="7">
    <location>
        <begin position="100"/>
        <end position="121"/>
    </location>
</feature>
<keyword evidence="10" id="KW-1185">Reference proteome</keyword>
<evidence type="ECO:0000256" key="3">
    <source>
        <dbReference type="ARBA" id="ARBA00022519"/>
    </source>
</evidence>
<sequence>MSPQETGIAALGVLIALLALGCPVGLALILVGGGGFAIAIGTGPALSILERSIIDVASTHGFTLIPLFILMGALISRAGVARELFEAARRVSGGWPGGLAVAGLGASAAFASMSGSSLATASTMTRVAWPEMQAAGYDPRLGAGALAAGGTLGIMIPPSIALLLYALITEQSVGALFLAGLLPGLLGFALYAGAAALMARVWRGESLPLPPPAAGGAARILAPLALLALVMGGLYGGLFTPTEAGGAGAGLALLLALARGVRWDGIRAALAETIRMSATLFVILIGAEVFGYLLSVSRLSGALADAIAAGGLGPWETLAVILVAYLVLGCVLESLAMILLTVPVFYPIVVAAGFDPIWFGVVCVMVVETGLISPPVGMNLFVVRAAAPGISTRAAMLGALPFVAADLLRLACLMAVPGLALWLPRLLGP</sequence>
<dbReference type="InterPro" id="IPR010656">
    <property type="entry name" value="DctM"/>
</dbReference>
<feature type="transmembrane region" description="Helical" evidence="7">
    <location>
        <begin position="335"/>
        <end position="352"/>
    </location>
</feature>
<evidence type="ECO:0000313" key="10">
    <source>
        <dbReference type="Proteomes" id="UP001239909"/>
    </source>
</evidence>
<feature type="transmembrane region" description="Helical" evidence="7">
    <location>
        <begin position="141"/>
        <end position="168"/>
    </location>
</feature>
<dbReference type="PANTHER" id="PTHR33362:SF5">
    <property type="entry name" value="C4-DICARBOXYLATE TRAP TRANSPORTER LARGE PERMEASE PROTEIN DCTM"/>
    <property type="match status" value="1"/>
</dbReference>
<feature type="transmembrane region" description="Helical" evidence="7">
    <location>
        <begin position="220"/>
        <end position="238"/>
    </location>
</feature>
<comment type="subcellular location">
    <subcellularLocation>
        <location evidence="1 7">Cell inner membrane</location>
        <topology evidence="1 7">Multi-pass membrane protein</topology>
    </subcellularLocation>
</comment>
<keyword evidence="4 7" id="KW-0812">Transmembrane</keyword>
<keyword evidence="2" id="KW-1003">Cell membrane</keyword>
<evidence type="ECO:0000259" key="8">
    <source>
        <dbReference type="Pfam" id="PF06808"/>
    </source>
</evidence>
<organism evidence="9 10">
    <name type="scientific">Paralimibaculum aggregatum</name>
    <dbReference type="NCBI Taxonomy" id="3036245"/>
    <lineage>
        <taxon>Bacteria</taxon>
        <taxon>Pseudomonadati</taxon>
        <taxon>Pseudomonadota</taxon>
        <taxon>Alphaproteobacteria</taxon>
        <taxon>Rhodobacterales</taxon>
        <taxon>Paracoccaceae</taxon>
        <taxon>Paralimibaculum</taxon>
    </lineage>
</organism>
<dbReference type="PIRSF" id="PIRSF006066">
    <property type="entry name" value="HI0050"/>
    <property type="match status" value="1"/>
</dbReference>
<keyword evidence="7" id="KW-0813">Transport</keyword>
<proteinExistence type="inferred from homology"/>
<dbReference type="NCBIfam" id="TIGR00786">
    <property type="entry name" value="dctM"/>
    <property type="match status" value="1"/>
</dbReference>
<feature type="transmembrane region" description="Helical" evidence="7">
    <location>
        <begin position="394"/>
        <end position="423"/>
    </location>
</feature>